<gene>
    <name evidence="1" type="ORF">Cflav_PD6430</name>
</gene>
<keyword evidence="2" id="KW-1185">Reference proteome</keyword>
<dbReference type="AlphaFoldDB" id="B9XDK9"/>
<reference evidence="1 2" key="1">
    <citation type="journal article" date="2011" name="J. Bacteriol.">
        <title>Genome sequence of 'Pedosphaera parvula' Ellin514, an aerobic Verrucomicrobial isolate from pasture soil.</title>
        <authorList>
            <person name="Kant R."/>
            <person name="van Passel M.W."/>
            <person name="Sangwan P."/>
            <person name="Palva A."/>
            <person name="Lucas S."/>
            <person name="Copeland A."/>
            <person name="Lapidus A."/>
            <person name="Glavina Del Rio T."/>
            <person name="Dalin E."/>
            <person name="Tice H."/>
            <person name="Bruce D."/>
            <person name="Goodwin L."/>
            <person name="Pitluck S."/>
            <person name="Chertkov O."/>
            <person name="Larimer F.W."/>
            <person name="Land M.L."/>
            <person name="Hauser L."/>
            <person name="Brettin T.S."/>
            <person name="Detter J.C."/>
            <person name="Han S."/>
            <person name="de Vos W.M."/>
            <person name="Janssen P.H."/>
            <person name="Smidt H."/>
        </authorList>
    </citation>
    <scope>NUCLEOTIDE SEQUENCE [LARGE SCALE GENOMIC DNA]</scope>
    <source>
        <strain evidence="1 2">Ellin514</strain>
    </source>
</reference>
<accession>B9XDK9</accession>
<protein>
    <submittedName>
        <fullName evidence="1">Putative lipoprotein</fullName>
    </submittedName>
</protein>
<comment type="caution">
    <text evidence="1">The sequence shown here is derived from an EMBL/GenBank/DDBJ whole genome shotgun (WGS) entry which is preliminary data.</text>
</comment>
<dbReference type="PROSITE" id="PS51257">
    <property type="entry name" value="PROKAR_LIPOPROTEIN"/>
    <property type="match status" value="1"/>
</dbReference>
<evidence type="ECO:0000313" key="1">
    <source>
        <dbReference type="EMBL" id="EEF62155.1"/>
    </source>
</evidence>
<dbReference type="OrthoDB" id="121499at2"/>
<name>B9XDK9_PEDPL</name>
<sequence length="75" mass="8819">MRKFVNISPLILVCTFTVLTGCVTREVVVRENAAPPPPAAVVEERGFRPYPTAEWVPGHYIWRHNRWVWVRGFWR</sequence>
<keyword evidence="1" id="KW-0449">Lipoprotein</keyword>
<dbReference type="EMBL" id="ABOX02000006">
    <property type="protein sequence ID" value="EEF62155.1"/>
    <property type="molecule type" value="Genomic_DNA"/>
</dbReference>
<proteinExistence type="predicted"/>
<organism evidence="1 2">
    <name type="scientific">Pedosphaera parvula (strain Ellin514)</name>
    <dbReference type="NCBI Taxonomy" id="320771"/>
    <lineage>
        <taxon>Bacteria</taxon>
        <taxon>Pseudomonadati</taxon>
        <taxon>Verrucomicrobiota</taxon>
        <taxon>Pedosphaerae</taxon>
        <taxon>Pedosphaerales</taxon>
        <taxon>Pedosphaeraceae</taxon>
        <taxon>Pedosphaera</taxon>
    </lineage>
</organism>
<evidence type="ECO:0000313" key="2">
    <source>
        <dbReference type="Proteomes" id="UP000003688"/>
    </source>
</evidence>
<dbReference type="RefSeq" id="WP_007413907.1">
    <property type="nucleotide sequence ID" value="NZ_ABOX02000006.1"/>
</dbReference>
<dbReference type="Proteomes" id="UP000003688">
    <property type="component" value="Unassembled WGS sequence"/>
</dbReference>